<dbReference type="InterPro" id="IPR005811">
    <property type="entry name" value="SUCC_ACL_C"/>
</dbReference>
<dbReference type="PANTHER" id="PTHR11815:SF10">
    <property type="entry name" value="SUCCINATE--COA LIGASE [GDP-FORMING] SUBUNIT BETA, MITOCHONDRIAL"/>
    <property type="match status" value="1"/>
</dbReference>
<evidence type="ECO:0000256" key="9">
    <source>
        <dbReference type="HAMAP-Rule" id="MF_03221"/>
    </source>
</evidence>
<feature type="binding site" evidence="9">
    <location>
        <position position="54"/>
    </location>
    <ligand>
        <name>GTP</name>
        <dbReference type="ChEBI" id="CHEBI:37565"/>
    </ligand>
</feature>
<evidence type="ECO:0000259" key="11">
    <source>
        <dbReference type="Pfam" id="PF08442"/>
    </source>
</evidence>
<dbReference type="NCBIfam" id="TIGR01016">
    <property type="entry name" value="sucCoAbeta"/>
    <property type="match status" value="1"/>
</dbReference>
<dbReference type="InterPro" id="IPR005809">
    <property type="entry name" value="Succ_CoA_ligase-like_bsu"/>
</dbReference>
<feature type="site" description="Important for substrate specificity" evidence="9">
    <location>
        <position position="144"/>
    </location>
</feature>
<comment type="similarity">
    <text evidence="9">Belongs to the succinate/malate CoA ligase beta subunit family. GTP-specific subunit beta subfamily.</text>
</comment>
<comment type="function">
    <text evidence="9">GTP-specific succinyl-CoA synthetase functions in the citric acid cycle (TCA), coupling the hydrolysis of succinyl-CoA to the synthesis of GTP and thus represents the only step of substrate-level phosphorylation in the TCA. The beta subunit provides nucleotide specificity of the enzyme and binds the substrate succinate, while the binding sites for coenzyme A and phosphate are found in the alpha subunit.</text>
</comment>
<comment type="subcellular location">
    <subcellularLocation>
        <location evidence="9">Mitochondrion</location>
    </subcellularLocation>
</comment>
<sequence>MFKMAALTRNLKISQGALQLLRNQASSCQVPIRWLNLHEYQSKQLMADNGINVQRFKVAGTRDEAEEISKTLDVKEFVIKAQILAGGRGKGTFSSGLQGGVKLTTNPKEVTPIVEQMLGHKLVTKQTIGDGVCVKKVMIAEALDIERETYLAVLMDRETSGPVIVASPAGGVDIEEVAHTNPELIFKEPVDIINGLSEEQAKRLAENLEFKEELRDQAANQIKKIYELFLKVDATQVEINPFGETPDGRVVCFDAKMNFDDNAMFRQKEIFEQEDSSEIDPREVEATKYHLNYIGMDGNIACLVNGAGLAMATMDIIKLYGGSPANFLDVGGGVQEDQVYHAFRILTQDTRVKSILVNIFGGIVNCATIANGITNACKSIDVQVPLVVRLEGTNVNEAKKILSDSGLRITTASDLDDAAKKAVDSLPI</sequence>
<dbReference type="InterPro" id="IPR013815">
    <property type="entry name" value="ATP_grasp_subdomain_1"/>
</dbReference>
<keyword evidence="4 9" id="KW-0479">Metal-binding</keyword>
<protein>
    <recommendedName>
        <fullName evidence="9">Succinate--CoA ligase [GDP-forming] subunit beta, mitochondrial</fullName>
        <ecNumber evidence="9">6.2.1.4</ecNumber>
    </recommendedName>
    <alternativeName>
        <fullName evidence="9">GTP-specific succinyl-CoA synthetase subunit beta</fullName>
        <shortName evidence="9">G-SCS</shortName>
        <shortName evidence="9">GTPSCS</shortName>
    </alternativeName>
    <alternativeName>
        <fullName evidence="9">Succinyl-CoA synthetase beta-G chain</fullName>
        <shortName evidence="9">SCS-betaG</shortName>
    </alternativeName>
</protein>
<evidence type="ECO:0000256" key="3">
    <source>
        <dbReference type="ARBA" id="ARBA00022598"/>
    </source>
</evidence>
<evidence type="ECO:0000256" key="1">
    <source>
        <dbReference type="ARBA" id="ARBA00005064"/>
    </source>
</evidence>
<dbReference type="HAMAP" id="MF_03221">
    <property type="entry name" value="Succ_CoA_betaG_euk"/>
    <property type="match status" value="1"/>
</dbReference>
<evidence type="ECO:0000256" key="6">
    <source>
        <dbReference type="ARBA" id="ARBA00022842"/>
    </source>
</evidence>
<dbReference type="InterPro" id="IPR017866">
    <property type="entry name" value="Succ-CoA_synthase_bsu_CS"/>
</dbReference>
<accession>A0ABM1BCG3</accession>
<dbReference type="InterPro" id="IPR016102">
    <property type="entry name" value="Succinyl-CoA_synth-like"/>
</dbReference>
<dbReference type="PANTHER" id="PTHR11815">
    <property type="entry name" value="SUCCINYL-COA SYNTHETASE BETA CHAIN"/>
    <property type="match status" value="1"/>
</dbReference>
<dbReference type="RefSeq" id="XP_013779210.2">
    <property type="nucleotide sequence ID" value="XM_013923756.2"/>
</dbReference>
<dbReference type="PROSITE" id="PS01217">
    <property type="entry name" value="SUCCINYL_COA_LIG_3"/>
    <property type="match status" value="1"/>
</dbReference>
<keyword evidence="12" id="KW-1185">Reference proteome</keyword>
<dbReference type="Pfam" id="PF08442">
    <property type="entry name" value="ATP-grasp_2"/>
    <property type="match status" value="1"/>
</dbReference>
<dbReference type="Gene3D" id="3.40.50.261">
    <property type="entry name" value="Succinyl-CoA synthetase domains"/>
    <property type="match status" value="1"/>
</dbReference>
<dbReference type="Pfam" id="PF00549">
    <property type="entry name" value="Ligase_CoA"/>
    <property type="match status" value="1"/>
</dbReference>
<dbReference type="Gene3D" id="3.30.1490.20">
    <property type="entry name" value="ATP-grasp fold, A domain"/>
    <property type="match status" value="1"/>
</dbReference>
<comment type="cofactor">
    <cofactor evidence="9">
        <name>Mg(2+)</name>
        <dbReference type="ChEBI" id="CHEBI:18420"/>
    </cofactor>
    <text evidence="9">Binds 1 Mg(2+) ion per subunit.</text>
</comment>
<organism evidence="12 13">
    <name type="scientific">Limulus polyphemus</name>
    <name type="common">Atlantic horseshoe crab</name>
    <dbReference type="NCBI Taxonomy" id="6850"/>
    <lineage>
        <taxon>Eukaryota</taxon>
        <taxon>Metazoa</taxon>
        <taxon>Ecdysozoa</taxon>
        <taxon>Arthropoda</taxon>
        <taxon>Chelicerata</taxon>
        <taxon>Merostomata</taxon>
        <taxon>Xiphosura</taxon>
        <taxon>Limulidae</taxon>
        <taxon>Limulus</taxon>
    </lineage>
</organism>
<dbReference type="GeneID" id="106463695"/>
<keyword evidence="7 9" id="KW-0496">Mitochondrion</keyword>
<evidence type="ECO:0000256" key="4">
    <source>
        <dbReference type="ARBA" id="ARBA00022723"/>
    </source>
</evidence>
<keyword evidence="8 9" id="KW-0342">GTP-binding</keyword>
<feature type="domain" description="ATP-grasp fold succinyl-CoA synthetase-type" evidence="11">
    <location>
        <begin position="36"/>
        <end position="242"/>
    </location>
</feature>
<proteinExistence type="inferred from homology"/>
<evidence type="ECO:0000313" key="13">
    <source>
        <dbReference type="RefSeq" id="XP_013779210.2"/>
    </source>
</evidence>
<keyword evidence="6 9" id="KW-0460">Magnesium</keyword>
<evidence type="ECO:0000256" key="2">
    <source>
        <dbReference type="ARBA" id="ARBA00022532"/>
    </source>
</evidence>
<evidence type="ECO:0000256" key="5">
    <source>
        <dbReference type="ARBA" id="ARBA00022741"/>
    </source>
</evidence>
<evidence type="ECO:0000256" key="7">
    <source>
        <dbReference type="ARBA" id="ARBA00023128"/>
    </source>
</evidence>
<reference evidence="13" key="1">
    <citation type="submission" date="2025-08" db="UniProtKB">
        <authorList>
            <consortium name="RefSeq"/>
        </authorList>
    </citation>
    <scope>IDENTIFICATION</scope>
    <source>
        <tissue evidence="13">Muscle</tissue>
    </source>
</reference>
<name>A0ABM1BCG3_LIMPO</name>
<dbReference type="SUPFAM" id="SSF56059">
    <property type="entry name" value="Glutathione synthetase ATP-binding domain-like"/>
    <property type="match status" value="1"/>
</dbReference>
<keyword evidence="2 9" id="KW-0816">Tricarboxylic acid cycle</keyword>
<dbReference type="Proteomes" id="UP000694941">
    <property type="component" value="Unplaced"/>
</dbReference>
<keyword evidence="5 9" id="KW-0547">Nucleotide-binding</keyword>
<feature type="binding site" evidence="9">
    <location>
        <position position="305"/>
    </location>
    <ligand>
        <name>substrate</name>
        <note>ligand shared with subunit alpha</note>
    </ligand>
</feature>
<dbReference type="HAMAP" id="MF_00558">
    <property type="entry name" value="Succ_CoA_beta"/>
    <property type="match status" value="1"/>
</dbReference>
<feature type="domain" description="ATP-citrate synthase/succinyl-CoA ligase C-terminal" evidence="10">
    <location>
        <begin position="303"/>
        <end position="423"/>
    </location>
</feature>
<keyword evidence="3 9" id="KW-0436">Ligase</keyword>
<evidence type="ECO:0000256" key="8">
    <source>
        <dbReference type="ARBA" id="ARBA00023134"/>
    </source>
</evidence>
<gene>
    <name evidence="13" type="primary">LOC106463695</name>
</gene>
<feature type="binding site" evidence="9">
    <location>
        <position position="240"/>
    </location>
    <ligand>
        <name>Mg(2+)</name>
        <dbReference type="ChEBI" id="CHEBI:18420"/>
    </ligand>
</feature>
<feature type="binding site" evidence="9">
    <location>
        <position position="254"/>
    </location>
    <ligand>
        <name>Mg(2+)</name>
        <dbReference type="ChEBI" id="CHEBI:18420"/>
    </ligand>
</feature>
<feature type="binding site" evidence="9">
    <location>
        <position position="143"/>
    </location>
    <ligand>
        <name>GTP</name>
        <dbReference type="ChEBI" id="CHEBI:37565"/>
    </ligand>
</feature>
<comment type="catalytic activity">
    <reaction evidence="9">
        <text>GTP + succinate + CoA = succinyl-CoA + GDP + phosphate</text>
        <dbReference type="Rhea" id="RHEA:22120"/>
        <dbReference type="ChEBI" id="CHEBI:30031"/>
        <dbReference type="ChEBI" id="CHEBI:37565"/>
        <dbReference type="ChEBI" id="CHEBI:43474"/>
        <dbReference type="ChEBI" id="CHEBI:57287"/>
        <dbReference type="ChEBI" id="CHEBI:57292"/>
        <dbReference type="ChEBI" id="CHEBI:58189"/>
        <dbReference type="EC" id="6.2.1.4"/>
    </reaction>
</comment>
<dbReference type="PIRSF" id="PIRSF001554">
    <property type="entry name" value="SucCS_beta"/>
    <property type="match status" value="1"/>
</dbReference>
<feature type="site" description="Important for substrate specificity" evidence="9">
    <location>
        <position position="76"/>
    </location>
</feature>
<feature type="binding site" evidence="9">
    <location>
        <begin position="87"/>
        <end position="89"/>
    </location>
    <ligand>
        <name>GTP</name>
        <dbReference type="ChEBI" id="CHEBI:37565"/>
    </ligand>
</feature>
<evidence type="ECO:0000259" key="10">
    <source>
        <dbReference type="Pfam" id="PF00549"/>
    </source>
</evidence>
<dbReference type="Gene3D" id="3.30.470.20">
    <property type="entry name" value="ATP-grasp fold, B domain"/>
    <property type="match status" value="1"/>
</dbReference>
<comment type="pathway">
    <text evidence="1 9">Carbohydrate metabolism; tricarboxylic acid cycle; succinate from succinyl-CoA (ligase route): step 1/1.</text>
</comment>
<dbReference type="InterPro" id="IPR013650">
    <property type="entry name" value="ATP-grasp_succ-CoA_synth-type"/>
</dbReference>
<dbReference type="NCBIfam" id="NF001913">
    <property type="entry name" value="PRK00696.1"/>
    <property type="match status" value="1"/>
</dbReference>
<dbReference type="EC" id="6.2.1.4" evidence="9"/>
<dbReference type="InterPro" id="IPR034722">
    <property type="entry name" value="Succ_CoA_betaG_euk"/>
</dbReference>
<evidence type="ECO:0000313" key="12">
    <source>
        <dbReference type="Proteomes" id="UP000694941"/>
    </source>
</evidence>
<comment type="subunit">
    <text evidence="9">Heterodimer of an alpha and a beta subunit. The beta subunit determines specificity for GTP.</text>
</comment>
<feature type="binding site" evidence="9">
    <location>
        <begin position="362"/>
        <end position="364"/>
    </location>
    <ligand>
        <name>substrate</name>
        <note>ligand shared with subunit alpha</note>
    </ligand>
</feature>
<dbReference type="SUPFAM" id="SSF52210">
    <property type="entry name" value="Succinyl-CoA synthetase domains"/>
    <property type="match status" value="1"/>
</dbReference>